<reference evidence="1" key="1">
    <citation type="submission" date="2019-03" db="EMBL/GenBank/DDBJ databases">
        <title>Complete genome sequence of enteropathogenic Citrobacter rodentium strain DBS100.</title>
        <authorList>
            <person name="Popov G."/>
            <person name="Fiebig A."/>
            <person name="Shideler S."/>
            <person name="Coombes B."/>
            <person name="Savchenko A."/>
        </authorList>
    </citation>
    <scope>NUCLEOTIDE SEQUENCE</scope>
    <source>
        <strain evidence="1">DBS100</strain>
    </source>
</reference>
<accession>A0A482PJG8</accession>
<dbReference type="EMBL" id="CP038008">
    <property type="protein sequence ID" value="QBY30233.1"/>
    <property type="molecule type" value="Genomic_DNA"/>
</dbReference>
<gene>
    <name evidence="1" type="ORF">E2R62_16195</name>
</gene>
<evidence type="ECO:0000313" key="1">
    <source>
        <dbReference type="EMBL" id="QBY30233.1"/>
    </source>
</evidence>
<sequence>MMIGTEQTMVTRMVNTMLSNKVTGASHRLMINVFKGLAINSALNRTRWLILSENDVNDGSALPGKSQSIYPQFVFP</sequence>
<organism evidence="1">
    <name type="scientific">Citrobacter rodentium</name>
    <dbReference type="NCBI Taxonomy" id="67825"/>
    <lineage>
        <taxon>Bacteria</taxon>
        <taxon>Pseudomonadati</taxon>
        <taxon>Pseudomonadota</taxon>
        <taxon>Gammaproteobacteria</taxon>
        <taxon>Enterobacterales</taxon>
        <taxon>Enterobacteriaceae</taxon>
        <taxon>Citrobacter</taxon>
    </lineage>
</organism>
<dbReference type="AlphaFoldDB" id="A0A482PJG8"/>
<proteinExistence type="predicted"/>
<name>A0A482PJG8_CITRO</name>
<protein>
    <submittedName>
        <fullName evidence="1">Uncharacterized protein</fullName>
    </submittedName>
</protein>